<dbReference type="AlphaFoldDB" id="A0A1X6Z9I8"/>
<evidence type="ECO:0000313" key="3">
    <source>
        <dbReference type="Proteomes" id="UP000193963"/>
    </source>
</evidence>
<dbReference type="InterPro" id="IPR016181">
    <property type="entry name" value="Acyl_CoA_acyltransferase"/>
</dbReference>
<dbReference type="PANTHER" id="PTHR36174:SF1">
    <property type="entry name" value="LIPID II:GLYCINE GLYCYLTRANSFERASE"/>
    <property type="match status" value="1"/>
</dbReference>
<sequence>MHRHPHYATTLAQIGAGVSRRPDGALVVTRRLGPMRILWLPDPAVLPELRPLPGPALISAGDAAMDAALMGSGAIRVMTPQSRAVLALLQDEGRQRAGLAQKWRNRLNRADKAGLRLRHGPLPRNPQHWLLAAEAAQQRARSYRALPPAFALNWPETRLFTATWNGEAIAAMLFLLHAPGASYHIGWSGEAGRRLSAHTMLLWTAMRWLAARGITRLDLGPVDRDRAPGLLRFKLGSGAHVMDTGHTWFHSRFSAPLGRCLG</sequence>
<proteinExistence type="predicted"/>
<name>A0A1X6Z9I8_9RHOB</name>
<protein>
    <submittedName>
        <fullName evidence="2">FemAB family protein</fullName>
    </submittedName>
</protein>
<dbReference type="Pfam" id="PF13480">
    <property type="entry name" value="Acetyltransf_6"/>
    <property type="match status" value="1"/>
</dbReference>
<keyword evidence="3" id="KW-1185">Reference proteome</keyword>
<dbReference type="InterPro" id="IPR050644">
    <property type="entry name" value="PG_Glycine_Bridge_Synth"/>
</dbReference>
<reference evidence="2 3" key="1">
    <citation type="submission" date="2017-03" db="EMBL/GenBank/DDBJ databases">
        <authorList>
            <person name="Afonso C.L."/>
            <person name="Miller P.J."/>
            <person name="Scott M.A."/>
            <person name="Spackman E."/>
            <person name="Goraichik I."/>
            <person name="Dimitrov K.M."/>
            <person name="Suarez D.L."/>
            <person name="Swayne D.E."/>
        </authorList>
    </citation>
    <scope>NUCLEOTIDE SEQUENCE [LARGE SCALE GENOMIC DNA]</scope>
    <source>
        <strain evidence="2 3">CECT 7751</strain>
    </source>
</reference>
<accession>A0A1X6Z9I8</accession>
<gene>
    <name evidence="2" type="ORF">PSM7751_02024</name>
</gene>
<evidence type="ECO:0000259" key="1">
    <source>
        <dbReference type="Pfam" id="PF13480"/>
    </source>
</evidence>
<organism evidence="2 3">
    <name type="scientific">Pseudooceanicola marinus</name>
    <dbReference type="NCBI Taxonomy" id="396013"/>
    <lineage>
        <taxon>Bacteria</taxon>
        <taxon>Pseudomonadati</taxon>
        <taxon>Pseudomonadota</taxon>
        <taxon>Alphaproteobacteria</taxon>
        <taxon>Rhodobacterales</taxon>
        <taxon>Paracoccaceae</taxon>
        <taxon>Pseudooceanicola</taxon>
    </lineage>
</organism>
<dbReference type="InterPro" id="IPR038740">
    <property type="entry name" value="BioF2-like_GNAT_dom"/>
</dbReference>
<dbReference type="EMBL" id="FWFN01000004">
    <property type="protein sequence ID" value="SLN44306.1"/>
    <property type="molecule type" value="Genomic_DNA"/>
</dbReference>
<feature type="domain" description="BioF2-like acetyltransferase" evidence="1">
    <location>
        <begin position="141"/>
        <end position="223"/>
    </location>
</feature>
<dbReference type="Gene3D" id="3.40.630.30">
    <property type="match status" value="1"/>
</dbReference>
<dbReference type="OrthoDB" id="341858at2"/>
<evidence type="ECO:0000313" key="2">
    <source>
        <dbReference type="EMBL" id="SLN44306.1"/>
    </source>
</evidence>
<dbReference type="Proteomes" id="UP000193963">
    <property type="component" value="Unassembled WGS sequence"/>
</dbReference>
<dbReference type="RefSeq" id="WP_157792189.1">
    <property type="nucleotide sequence ID" value="NZ_FWFN01000004.1"/>
</dbReference>
<dbReference type="SUPFAM" id="SSF55729">
    <property type="entry name" value="Acyl-CoA N-acyltransferases (Nat)"/>
    <property type="match status" value="1"/>
</dbReference>
<dbReference type="PANTHER" id="PTHR36174">
    <property type="entry name" value="LIPID II:GLYCINE GLYCYLTRANSFERASE"/>
    <property type="match status" value="1"/>
</dbReference>